<dbReference type="InterPro" id="IPR043129">
    <property type="entry name" value="ATPase_NBD"/>
</dbReference>
<protein>
    <submittedName>
        <fullName evidence="2">Sugar kinase</fullName>
    </submittedName>
</protein>
<evidence type="ECO:0000313" key="2">
    <source>
        <dbReference type="EMBL" id="AWT43971.1"/>
    </source>
</evidence>
<gene>
    <name evidence="2" type="ORF">DMT42_17700</name>
</gene>
<dbReference type="Proteomes" id="UP000247634">
    <property type="component" value="Chromosome"/>
</dbReference>
<proteinExistence type="inferred from homology"/>
<dbReference type="InterPro" id="IPR000600">
    <property type="entry name" value="ROK"/>
</dbReference>
<keyword evidence="2" id="KW-0808">Transferase</keyword>
<dbReference type="PANTHER" id="PTHR18964:SF149">
    <property type="entry name" value="BIFUNCTIONAL UDP-N-ACETYLGLUCOSAMINE 2-EPIMERASE_N-ACETYLMANNOSAMINE KINASE"/>
    <property type="match status" value="1"/>
</dbReference>
<organism evidence="2 3">
    <name type="scientific">Streptomyces actuosus</name>
    <dbReference type="NCBI Taxonomy" id="1885"/>
    <lineage>
        <taxon>Bacteria</taxon>
        <taxon>Bacillati</taxon>
        <taxon>Actinomycetota</taxon>
        <taxon>Actinomycetes</taxon>
        <taxon>Kitasatosporales</taxon>
        <taxon>Streptomycetaceae</taxon>
        <taxon>Streptomyces</taxon>
    </lineage>
</organism>
<reference evidence="2 3" key="1">
    <citation type="submission" date="2018-06" db="EMBL/GenBank/DDBJ databases">
        <title>The complete genome sequence of a nosiheptide producer Streptomyces actuosus ATCC 25421: deducing the ability of producing a new class III lantibiotics.</title>
        <authorList>
            <person name="Liu W."/>
            <person name="Sun F."/>
            <person name="Hu Y."/>
        </authorList>
    </citation>
    <scope>NUCLEOTIDE SEQUENCE [LARGE SCALE GENOMIC DNA]</scope>
    <source>
        <strain evidence="2 3">ATCC 25421</strain>
    </source>
</reference>
<name>A0A2U9P475_STRAS</name>
<dbReference type="SUPFAM" id="SSF53067">
    <property type="entry name" value="Actin-like ATPase domain"/>
    <property type="match status" value="1"/>
</dbReference>
<dbReference type="KEGG" id="sact:DMT42_17700"/>
<dbReference type="GO" id="GO:0016301">
    <property type="term" value="F:kinase activity"/>
    <property type="evidence" value="ECO:0007669"/>
    <property type="project" value="UniProtKB-KW"/>
</dbReference>
<dbReference type="OrthoDB" id="9810372at2"/>
<dbReference type="Gene3D" id="3.30.420.40">
    <property type="match status" value="2"/>
</dbReference>
<sequence>MRHVIALDVGGTGMKAALVGADGELLHQSRRPTGRERGPDAVVDAVLGFAADLRAHGEQHLGEPASAAGVAVPGIVDERDGIAAYSANLGWRDVPLRDLLARRLGGIPVALGHDVRAGGLAEGRIGAGQGADRFLFVPLGTGIAGAIGIGGRVESGAHGCAGEIGHVVVRPGGTPCPCGQRGCLERYASAAAVSEAWAAATGDPDADAADCAKSVASGDPNAVRVWREAVDALADGLVTALTLLDPRAIVIGGGLAEAGETLFTPLRDAVRQRVTFQKLPEIVPAALGDTAGCLGAGLLAWDLLGTTDRKEETA</sequence>
<evidence type="ECO:0000313" key="3">
    <source>
        <dbReference type="Proteomes" id="UP000247634"/>
    </source>
</evidence>
<accession>A0A2U9P475</accession>
<dbReference type="AlphaFoldDB" id="A0A2U9P475"/>
<keyword evidence="2" id="KW-0418">Kinase</keyword>
<evidence type="ECO:0000256" key="1">
    <source>
        <dbReference type="ARBA" id="ARBA00006479"/>
    </source>
</evidence>
<comment type="similarity">
    <text evidence="1">Belongs to the ROK (NagC/XylR) family.</text>
</comment>
<keyword evidence="3" id="KW-1185">Reference proteome</keyword>
<dbReference type="Pfam" id="PF00480">
    <property type="entry name" value="ROK"/>
    <property type="match status" value="1"/>
</dbReference>
<dbReference type="PANTHER" id="PTHR18964">
    <property type="entry name" value="ROK (REPRESSOR, ORF, KINASE) FAMILY"/>
    <property type="match status" value="1"/>
</dbReference>
<dbReference type="EMBL" id="CP029788">
    <property type="protein sequence ID" value="AWT43971.1"/>
    <property type="molecule type" value="Genomic_DNA"/>
</dbReference>
<dbReference type="RefSeq" id="WP_110628882.1">
    <property type="nucleotide sequence ID" value="NZ_CP029788.1"/>
</dbReference>